<keyword evidence="4" id="KW-1185">Reference proteome</keyword>
<dbReference type="AlphaFoldDB" id="A0AAD7GLH3"/>
<name>A0AAD7GLH3_MYCRO</name>
<dbReference type="Pfam" id="PF12937">
    <property type="entry name" value="F-box-like"/>
    <property type="match status" value="1"/>
</dbReference>
<sequence length="227" mass="25588">MTPRTGNESDPSATGATEATAGERAADRACVEVLEAQILALQLAIGALQQEKDLVQGRLNAYKYPVLTLPNEIVSEIFVHFLPVYPQRSPLIGPRSPALLAQICRKWRDIALSTPALWRAVRLTLKKKRRLEQQLRLLESYLEHSGSCRLSIELWSNSGDAHSPTRELPFRQTLARHHARWEHLKLYTSTHSLSSIEGPLPLLRCLQIGFIWQRIILLFSASCRGHS</sequence>
<feature type="compositionally biased region" description="Polar residues" evidence="1">
    <location>
        <begin position="1"/>
        <end position="12"/>
    </location>
</feature>
<evidence type="ECO:0000259" key="2">
    <source>
        <dbReference type="Pfam" id="PF12937"/>
    </source>
</evidence>
<evidence type="ECO:0000313" key="4">
    <source>
        <dbReference type="Proteomes" id="UP001221757"/>
    </source>
</evidence>
<reference evidence="3" key="1">
    <citation type="submission" date="2023-03" db="EMBL/GenBank/DDBJ databases">
        <title>Massive genome expansion in bonnet fungi (Mycena s.s.) driven by repeated elements and novel gene families across ecological guilds.</title>
        <authorList>
            <consortium name="Lawrence Berkeley National Laboratory"/>
            <person name="Harder C.B."/>
            <person name="Miyauchi S."/>
            <person name="Viragh M."/>
            <person name="Kuo A."/>
            <person name="Thoen E."/>
            <person name="Andreopoulos B."/>
            <person name="Lu D."/>
            <person name="Skrede I."/>
            <person name="Drula E."/>
            <person name="Henrissat B."/>
            <person name="Morin E."/>
            <person name="Kohler A."/>
            <person name="Barry K."/>
            <person name="LaButti K."/>
            <person name="Morin E."/>
            <person name="Salamov A."/>
            <person name="Lipzen A."/>
            <person name="Mereny Z."/>
            <person name="Hegedus B."/>
            <person name="Baldrian P."/>
            <person name="Stursova M."/>
            <person name="Weitz H."/>
            <person name="Taylor A."/>
            <person name="Grigoriev I.V."/>
            <person name="Nagy L.G."/>
            <person name="Martin F."/>
            <person name="Kauserud H."/>
        </authorList>
    </citation>
    <scope>NUCLEOTIDE SEQUENCE</scope>
    <source>
        <strain evidence="3">CBHHK067</strain>
    </source>
</reference>
<evidence type="ECO:0000313" key="3">
    <source>
        <dbReference type="EMBL" id="KAJ7700321.1"/>
    </source>
</evidence>
<feature type="domain" description="F-box" evidence="2">
    <location>
        <begin position="67"/>
        <end position="123"/>
    </location>
</feature>
<accession>A0AAD7GLH3</accession>
<protein>
    <recommendedName>
        <fullName evidence="2">F-box domain-containing protein</fullName>
    </recommendedName>
</protein>
<proteinExistence type="predicted"/>
<dbReference type="Gene3D" id="1.20.1280.50">
    <property type="match status" value="1"/>
</dbReference>
<dbReference type="InterPro" id="IPR001810">
    <property type="entry name" value="F-box_dom"/>
</dbReference>
<organism evidence="3 4">
    <name type="scientific">Mycena rosella</name>
    <name type="common">Pink bonnet</name>
    <name type="synonym">Agaricus rosellus</name>
    <dbReference type="NCBI Taxonomy" id="1033263"/>
    <lineage>
        <taxon>Eukaryota</taxon>
        <taxon>Fungi</taxon>
        <taxon>Dikarya</taxon>
        <taxon>Basidiomycota</taxon>
        <taxon>Agaricomycotina</taxon>
        <taxon>Agaricomycetes</taxon>
        <taxon>Agaricomycetidae</taxon>
        <taxon>Agaricales</taxon>
        <taxon>Marasmiineae</taxon>
        <taxon>Mycenaceae</taxon>
        <taxon>Mycena</taxon>
    </lineage>
</organism>
<feature type="region of interest" description="Disordered" evidence="1">
    <location>
        <begin position="1"/>
        <end position="21"/>
    </location>
</feature>
<dbReference type="Proteomes" id="UP001221757">
    <property type="component" value="Unassembled WGS sequence"/>
</dbReference>
<gene>
    <name evidence="3" type="ORF">B0H17DRAFT_251208</name>
</gene>
<comment type="caution">
    <text evidence="3">The sequence shown here is derived from an EMBL/GenBank/DDBJ whole genome shotgun (WGS) entry which is preliminary data.</text>
</comment>
<dbReference type="EMBL" id="JARKIE010000020">
    <property type="protein sequence ID" value="KAJ7700321.1"/>
    <property type="molecule type" value="Genomic_DNA"/>
</dbReference>
<evidence type="ECO:0000256" key="1">
    <source>
        <dbReference type="SAM" id="MobiDB-lite"/>
    </source>
</evidence>
<dbReference type="SUPFAM" id="SSF81383">
    <property type="entry name" value="F-box domain"/>
    <property type="match status" value="1"/>
</dbReference>
<dbReference type="InterPro" id="IPR036047">
    <property type="entry name" value="F-box-like_dom_sf"/>
</dbReference>